<dbReference type="PANTHER" id="PTHR43861">
    <property type="entry name" value="TRANS-ACONITATE 2-METHYLTRANSFERASE-RELATED"/>
    <property type="match status" value="1"/>
</dbReference>
<dbReference type="CDD" id="cd02440">
    <property type="entry name" value="AdoMet_MTases"/>
    <property type="match status" value="1"/>
</dbReference>
<dbReference type="GO" id="GO:0008168">
    <property type="term" value="F:methyltransferase activity"/>
    <property type="evidence" value="ECO:0007669"/>
    <property type="project" value="UniProtKB-KW"/>
</dbReference>
<organism evidence="3 4">
    <name type="scientific">Algoriphagus alkaliphilus</name>
    <dbReference type="NCBI Taxonomy" id="279824"/>
    <lineage>
        <taxon>Bacteria</taxon>
        <taxon>Pseudomonadati</taxon>
        <taxon>Bacteroidota</taxon>
        <taxon>Cytophagia</taxon>
        <taxon>Cytophagales</taxon>
        <taxon>Cyclobacteriaceae</taxon>
        <taxon>Algoriphagus</taxon>
    </lineage>
</organism>
<sequence>MQEPKPDQKDKVVSFYDQFAEKQQKTGINSRHLSILDKVKAAGLKSNHRILEVGCGIGTVSHLLATQVTNGEVLAVDISPESIEKAKVLWKSQANLGFEVSDMSDFDKKGKTFDFFVFPDVLEHIPVDQHFRLFQNISKHAHQESVIFIHIPSPRYLQWMIENEPEKLQVIDQPLDSGDLIKSITNAGFYLEKMETYSLFFAEKDYQYFVFRAAKPLKTSTPRSKWVVLKERLLIRLKYGLTK</sequence>
<dbReference type="AlphaFoldDB" id="A0A1G5W9Q9"/>
<protein>
    <submittedName>
        <fullName evidence="3">Methyltransferase domain-containing protein</fullName>
    </submittedName>
</protein>
<accession>A0A1G5W9Q9</accession>
<keyword evidence="3" id="KW-0489">Methyltransferase</keyword>
<dbReference type="RefSeq" id="WP_092728811.1">
    <property type="nucleotide sequence ID" value="NZ_FMXE01000006.1"/>
</dbReference>
<evidence type="ECO:0000256" key="1">
    <source>
        <dbReference type="ARBA" id="ARBA00022679"/>
    </source>
</evidence>
<proteinExistence type="predicted"/>
<dbReference type="Gene3D" id="3.40.50.150">
    <property type="entry name" value="Vaccinia Virus protein VP39"/>
    <property type="match status" value="1"/>
</dbReference>
<gene>
    <name evidence="3" type="ORF">SAMN03080617_00952</name>
</gene>
<dbReference type="InterPro" id="IPR041698">
    <property type="entry name" value="Methyltransf_25"/>
</dbReference>
<dbReference type="InterPro" id="IPR029063">
    <property type="entry name" value="SAM-dependent_MTases_sf"/>
</dbReference>
<evidence type="ECO:0000313" key="4">
    <source>
        <dbReference type="Proteomes" id="UP000198756"/>
    </source>
</evidence>
<dbReference type="Proteomes" id="UP000198756">
    <property type="component" value="Unassembled WGS sequence"/>
</dbReference>
<name>A0A1G5W9Q9_9BACT</name>
<feature type="domain" description="Methyltransferase" evidence="2">
    <location>
        <begin position="50"/>
        <end position="140"/>
    </location>
</feature>
<evidence type="ECO:0000313" key="3">
    <source>
        <dbReference type="EMBL" id="SDA54674.1"/>
    </source>
</evidence>
<evidence type="ECO:0000259" key="2">
    <source>
        <dbReference type="Pfam" id="PF13649"/>
    </source>
</evidence>
<keyword evidence="4" id="KW-1185">Reference proteome</keyword>
<dbReference type="GO" id="GO:0032259">
    <property type="term" value="P:methylation"/>
    <property type="evidence" value="ECO:0007669"/>
    <property type="project" value="UniProtKB-KW"/>
</dbReference>
<dbReference type="STRING" id="279824.SAMN03080617_00952"/>
<reference evidence="4" key="1">
    <citation type="submission" date="2016-10" db="EMBL/GenBank/DDBJ databases">
        <authorList>
            <person name="Varghese N."/>
            <person name="Submissions S."/>
        </authorList>
    </citation>
    <scope>NUCLEOTIDE SEQUENCE [LARGE SCALE GENOMIC DNA]</scope>
    <source>
        <strain evidence="4">DSM 22703</strain>
    </source>
</reference>
<dbReference type="EMBL" id="FMXE01000006">
    <property type="protein sequence ID" value="SDA54674.1"/>
    <property type="molecule type" value="Genomic_DNA"/>
</dbReference>
<keyword evidence="1 3" id="KW-0808">Transferase</keyword>
<dbReference type="OrthoDB" id="9789123at2"/>
<dbReference type="SUPFAM" id="SSF53335">
    <property type="entry name" value="S-adenosyl-L-methionine-dependent methyltransferases"/>
    <property type="match status" value="1"/>
</dbReference>
<dbReference type="Pfam" id="PF13649">
    <property type="entry name" value="Methyltransf_25"/>
    <property type="match status" value="1"/>
</dbReference>